<proteinExistence type="predicted"/>
<organism evidence="1 2">
    <name type="scientific">Paramecium octaurelia</name>
    <dbReference type="NCBI Taxonomy" id="43137"/>
    <lineage>
        <taxon>Eukaryota</taxon>
        <taxon>Sar</taxon>
        <taxon>Alveolata</taxon>
        <taxon>Ciliophora</taxon>
        <taxon>Intramacronucleata</taxon>
        <taxon>Oligohymenophorea</taxon>
        <taxon>Peniculida</taxon>
        <taxon>Parameciidae</taxon>
        <taxon>Paramecium</taxon>
    </lineage>
</organism>
<evidence type="ECO:0000313" key="1">
    <source>
        <dbReference type="EMBL" id="CAD8193037.1"/>
    </source>
</evidence>
<reference evidence="1" key="1">
    <citation type="submission" date="2021-01" db="EMBL/GenBank/DDBJ databases">
        <authorList>
            <consortium name="Genoscope - CEA"/>
            <person name="William W."/>
        </authorList>
    </citation>
    <scope>NUCLEOTIDE SEQUENCE</scope>
</reference>
<dbReference type="EMBL" id="CAJJDP010000103">
    <property type="protein sequence ID" value="CAD8193037.1"/>
    <property type="molecule type" value="Genomic_DNA"/>
</dbReference>
<comment type="caution">
    <text evidence="1">The sequence shown here is derived from an EMBL/GenBank/DDBJ whole genome shotgun (WGS) entry which is preliminary data.</text>
</comment>
<dbReference type="Proteomes" id="UP000683925">
    <property type="component" value="Unassembled WGS sequence"/>
</dbReference>
<dbReference type="AlphaFoldDB" id="A0A8S1WW55"/>
<sequence>MLSDVQLDIDKLPKTHIEKLSRQHNQWVEFDLNSLLIHLDSLLLQAEHTQISILDSLQSLKEKQLRGIEDIRDLLILDQRDQKWIEDDLATCNYDQEQGIKKERDIDDFGLHINNWNIVIIYYKFVH</sequence>
<evidence type="ECO:0000313" key="2">
    <source>
        <dbReference type="Proteomes" id="UP000683925"/>
    </source>
</evidence>
<gene>
    <name evidence="1" type="ORF">POCTA_138.1.T1030179</name>
</gene>
<protein>
    <submittedName>
        <fullName evidence="1">Uncharacterized protein</fullName>
    </submittedName>
</protein>
<accession>A0A8S1WW55</accession>
<keyword evidence="2" id="KW-1185">Reference proteome</keyword>
<name>A0A8S1WW55_PAROT</name>